<evidence type="ECO:0000259" key="4">
    <source>
        <dbReference type="Pfam" id="PF13407"/>
    </source>
</evidence>
<keyword evidence="6" id="KW-1185">Reference proteome</keyword>
<name>A0ABX2ZYR1_9GAMM</name>
<gene>
    <name evidence="5" type="ORF">BGC07_00615</name>
</gene>
<sequence>MRSNYLFKVVIIGVFTLLYSLNLSAQTVRNILIMTPWMAEPGTKTMVDDLQKSAKKQGWKTKIVTNSNGLVSTLNNAAITHHLPDAIVINVNTKDIIKALKVAKQLNVPVFGLDSNASPYLASNVTSNSYTMATKTASYLVDHLPANKKSNVIMITFDGYPPVQKRGVVARAIFNNSPNVNIVSTIQPDMKVGAVKSTEQQIAKLLKTSKPGTISAIWAAWDQPALAAVDVINKLNKKNQDIIVVGIDGTKKALAQINSHQGVQATVVQNFGAMAQKIIELIKLESSKKIEFSSNYYIPAKLVTTKISS</sequence>
<accession>A0ABX2ZYR1</accession>
<keyword evidence="3" id="KW-0732">Signal</keyword>
<protein>
    <recommendedName>
        <fullName evidence="4">Periplasmic binding protein domain-containing protein</fullName>
    </recommendedName>
</protein>
<dbReference type="InterPro" id="IPR025997">
    <property type="entry name" value="SBP_2_dom"/>
</dbReference>
<comment type="caution">
    <text evidence="5">The sequence shown here is derived from an EMBL/GenBank/DDBJ whole genome shotgun (WGS) entry which is preliminary data.</text>
</comment>
<dbReference type="Pfam" id="PF13407">
    <property type="entry name" value="Peripla_BP_4"/>
    <property type="match status" value="1"/>
</dbReference>
<dbReference type="PANTHER" id="PTHR46847:SF1">
    <property type="entry name" value="D-ALLOSE-BINDING PERIPLASMIC PROTEIN-RELATED"/>
    <property type="match status" value="1"/>
</dbReference>
<dbReference type="EMBL" id="MDTU01000001">
    <property type="protein sequence ID" value="ODN41757.1"/>
    <property type="molecule type" value="Genomic_DNA"/>
</dbReference>
<dbReference type="RefSeq" id="WP_069311559.1">
    <property type="nucleotide sequence ID" value="NZ_MDTU01000001.1"/>
</dbReference>
<dbReference type="SUPFAM" id="SSF53822">
    <property type="entry name" value="Periplasmic binding protein-like I"/>
    <property type="match status" value="1"/>
</dbReference>
<feature type="domain" description="Periplasmic binding protein" evidence="4">
    <location>
        <begin position="33"/>
        <end position="283"/>
    </location>
</feature>
<organism evidence="5 6">
    <name type="scientific">Piscirickettsia litoralis</name>
    <dbReference type="NCBI Taxonomy" id="1891921"/>
    <lineage>
        <taxon>Bacteria</taxon>
        <taxon>Pseudomonadati</taxon>
        <taxon>Pseudomonadota</taxon>
        <taxon>Gammaproteobacteria</taxon>
        <taxon>Thiotrichales</taxon>
        <taxon>Piscirickettsiaceae</taxon>
        <taxon>Piscirickettsia</taxon>
    </lineage>
</organism>
<evidence type="ECO:0000313" key="5">
    <source>
        <dbReference type="EMBL" id="ODN41757.1"/>
    </source>
</evidence>
<evidence type="ECO:0000256" key="1">
    <source>
        <dbReference type="ARBA" id="ARBA00004196"/>
    </source>
</evidence>
<evidence type="ECO:0000313" key="6">
    <source>
        <dbReference type="Proteomes" id="UP000094329"/>
    </source>
</evidence>
<dbReference type="Gene3D" id="3.40.50.2300">
    <property type="match status" value="2"/>
</dbReference>
<dbReference type="PANTHER" id="PTHR46847">
    <property type="entry name" value="D-ALLOSE-BINDING PERIPLASMIC PROTEIN-RELATED"/>
    <property type="match status" value="1"/>
</dbReference>
<dbReference type="InterPro" id="IPR028082">
    <property type="entry name" value="Peripla_BP_I"/>
</dbReference>
<proteinExistence type="inferred from homology"/>
<comment type="subcellular location">
    <subcellularLocation>
        <location evidence="1">Cell envelope</location>
    </subcellularLocation>
</comment>
<evidence type="ECO:0000256" key="3">
    <source>
        <dbReference type="ARBA" id="ARBA00022729"/>
    </source>
</evidence>
<evidence type="ECO:0000256" key="2">
    <source>
        <dbReference type="ARBA" id="ARBA00007639"/>
    </source>
</evidence>
<comment type="similarity">
    <text evidence="2">Belongs to the bacterial solute-binding protein 2 family.</text>
</comment>
<dbReference type="Proteomes" id="UP000094329">
    <property type="component" value="Unassembled WGS sequence"/>
</dbReference>
<reference evidence="5 6" key="1">
    <citation type="submission" date="2016-08" db="EMBL/GenBank/DDBJ databases">
        <title>Draft genome sequence of Candidatus Piscirickettsia litoralis, from seawater.</title>
        <authorList>
            <person name="Wan X."/>
            <person name="Lee A.J."/>
            <person name="Hou S."/>
            <person name="Donachie S.P."/>
        </authorList>
    </citation>
    <scope>NUCLEOTIDE SEQUENCE [LARGE SCALE GENOMIC DNA]</scope>
    <source>
        <strain evidence="5 6">Y2</strain>
    </source>
</reference>